<proteinExistence type="predicted"/>
<protein>
    <submittedName>
        <fullName evidence="2">Uncharacterized protein</fullName>
    </submittedName>
</protein>
<evidence type="ECO:0000313" key="2">
    <source>
        <dbReference type="EMBL" id="KAK5965646.1"/>
    </source>
</evidence>
<evidence type="ECO:0000313" key="3">
    <source>
        <dbReference type="Proteomes" id="UP001331761"/>
    </source>
</evidence>
<feature type="compositionally biased region" description="Basic and acidic residues" evidence="1">
    <location>
        <begin position="187"/>
        <end position="218"/>
    </location>
</feature>
<dbReference type="AlphaFoldDB" id="A0AAN8EPW2"/>
<feature type="non-terminal residue" evidence="2">
    <location>
        <position position="1"/>
    </location>
</feature>
<name>A0AAN8EPW2_TRICO</name>
<sequence length="275" mass="30232">AEKANPGQTFTVTSHAGLGSSSASRYRLVFNHDFFAIISFDNTLQKAVHFLALGVCGFEEVPRASPIRSTAQKEIRRAPVRKPTDAAPRAHGFKRTSTGVRRAPHISIASTRSPLQPKPMRAPLSVPVIPLSSMVPMGLPLVTFPPMMSMPPLPTFATIPMPTLPGLTMPPSFQRLMGITTPTPQRSKQEKTKSRKSERDDGEERSRQPTRSTEESFESYHAKFSPCSSSYCNFTCFSESPKSLSPVSSRLPKFVSSRKVSVVAPETNADWIVPF</sequence>
<feature type="region of interest" description="Disordered" evidence="1">
    <location>
        <begin position="69"/>
        <end position="101"/>
    </location>
</feature>
<dbReference type="Proteomes" id="UP001331761">
    <property type="component" value="Unassembled WGS sequence"/>
</dbReference>
<keyword evidence="3" id="KW-1185">Reference proteome</keyword>
<organism evidence="2 3">
    <name type="scientific">Trichostrongylus colubriformis</name>
    <name type="common">Black scour worm</name>
    <dbReference type="NCBI Taxonomy" id="6319"/>
    <lineage>
        <taxon>Eukaryota</taxon>
        <taxon>Metazoa</taxon>
        <taxon>Ecdysozoa</taxon>
        <taxon>Nematoda</taxon>
        <taxon>Chromadorea</taxon>
        <taxon>Rhabditida</taxon>
        <taxon>Rhabditina</taxon>
        <taxon>Rhabditomorpha</taxon>
        <taxon>Strongyloidea</taxon>
        <taxon>Trichostrongylidae</taxon>
        <taxon>Trichostrongylus</taxon>
    </lineage>
</organism>
<accession>A0AAN8EPW2</accession>
<reference evidence="2 3" key="1">
    <citation type="submission" date="2019-10" db="EMBL/GenBank/DDBJ databases">
        <title>Assembly and Annotation for the nematode Trichostrongylus colubriformis.</title>
        <authorList>
            <person name="Martin J."/>
        </authorList>
    </citation>
    <scope>NUCLEOTIDE SEQUENCE [LARGE SCALE GENOMIC DNA]</scope>
    <source>
        <strain evidence="2">G859</strain>
        <tissue evidence="2">Whole worm</tissue>
    </source>
</reference>
<comment type="caution">
    <text evidence="2">The sequence shown here is derived from an EMBL/GenBank/DDBJ whole genome shotgun (WGS) entry which is preliminary data.</text>
</comment>
<gene>
    <name evidence="2" type="ORF">GCK32_007544</name>
</gene>
<feature type="region of interest" description="Disordered" evidence="1">
    <location>
        <begin position="171"/>
        <end position="218"/>
    </location>
</feature>
<evidence type="ECO:0000256" key="1">
    <source>
        <dbReference type="SAM" id="MobiDB-lite"/>
    </source>
</evidence>
<dbReference type="EMBL" id="WIXE01024397">
    <property type="protein sequence ID" value="KAK5965646.1"/>
    <property type="molecule type" value="Genomic_DNA"/>
</dbReference>